<evidence type="ECO:0000256" key="1">
    <source>
        <dbReference type="ARBA" id="ARBA00004141"/>
    </source>
</evidence>
<protein>
    <recommendedName>
        <fullName evidence="7">MFS transporter</fullName>
    </recommendedName>
</protein>
<feature type="transmembrane region" description="Helical" evidence="4">
    <location>
        <begin position="102"/>
        <end position="121"/>
    </location>
</feature>
<comment type="caution">
    <text evidence="5">The sequence shown here is derived from an EMBL/GenBank/DDBJ whole genome shotgun (WGS) entry which is preliminary data.</text>
</comment>
<comment type="subcellular location">
    <subcellularLocation>
        <location evidence="1">Membrane</location>
        <topology evidence="1">Multi-pass membrane protein</topology>
    </subcellularLocation>
</comment>
<keyword evidence="4" id="KW-0812">Transmembrane</keyword>
<evidence type="ECO:0000256" key="2">
    <source>
        <dbReference type="ARBA" id="ARBA00006727"/>
    </source>
</evidence>
<dbReference type="PANTHER" id="PTHR11360:SF130">
    <property type="entry name" value="MAJOR FACILITATOR SUPERFAMILY (MFS) PROFILE DOMAIN-CONTAINING PROTEIN-RELATED"/>
    <property type="match status" value="1"/>
</dbReference>
<feature type="region of interest" description="Disordered" evidence="3">
    <location>
        <begin position="1"/>
        <end position="57"/>
    </location>
</feature>
<evidence type="ECO:0000313" key="6">
    <source>
        <dbReference type="Proteomes" id="UP001600064"/>
    </source>
</evidence>
<evidence type="ECO:0000256" key="3">
    <source>
        <dbReference type="SAM" id="MobiDB-lite"/>
    </source>
</evidence>
<reference evidence="5 6" key="1">
    <citation type="journal article" date="2024" name="Commun. Biol.">
        <title>Comparative genomic analysis of thermophilic fungi reveals convergent evolutionary adaptations and gene losses.</title>
        <authorList>
            <person name="Steindorff A.S."/>
            <person name="Aguilar-Pontes M.V."/>
            <person name="Robinson A.J."/>
            <person name="Andreopoulos B."/>
            <person name="LaButti K."/>
            <person name="Kuo A."/>
            <person name="Mondo S."/>
            <person name="Riley R."/>
            <person name="Otillar R."/>
            <person name="Haridas S."/>
            <person name="Lipzen A."/>
            <person name="Grimwood J."/>
            <person name="Schmutz J."/>
            <person name="Clum A."/>
            <person name="Reid I.D."/>
            <person name="Moisan M.C."/>
            <person name="Butler G."/>
            <person name="Nguyen T.T.M."/>
            <person name="Dewar K."/>
            <person name="Conant G."/>
            <person name="Drula E."/>
            <person name="Henrissat B."/>
            <person name="Hansel C."/>
            <person name="Singer S."/>
            <person name="Hutchinson M.I."/>
            <person name="de Vries R.P."/>
            <person name="Natvig D.O."/>
            <person name="Powell A.J."/>
            <person name="Tsang A."/>
            <person name="Grigoriev I.V."/>
        </authorList>
    </citation>
    <scope>NUCLEOTIDE SEQUENCE [LARGE SCALE GENOMIC DNA]</scope>
    <source>
        <strain evidence="5 6">ATCC 22073</strain>
    </source>
</reference>
<dbReference type="Pfam" id="PF07690">
    <property type="entry name" value="MFS_1"/>
    <property type="match status" value="1"/>
</dbReference>
<dbReference type="InterPro" id="IPR011701">
    <property type="entry name" value="MFS"/>
</dbReference>
<feature type="transmembrane region" description="Helical" evidence="4">
    <location>
        <begin position="410"/>
        <end position="430"/>
    </location>
</feature>
<feature type="transmembrane region" description="Helical" evidence="4">
    <location>
        <begin position="337"/>
        <end position="359"/>
    </location>
</feature>
<dbReference type="GeneID" id="98126888"/>
<dbReference type="Gene3D" id="1.20.1250.20">
    <property type="entry name" value="MFS general substrate transporter like domains"/>
    <property type="match status" value="2"/>
</dbReference>
<feature type="transmembrane region" description="Helical" evidence="4">
    <location>
        <begin position="221"/>
        <end position="241"/>
    </location>
</feature>
<evidence type="ECO:0008006" key="7">
    <source>
        <dbReference type="Google" id="ProtNLM"/>
    </source>
</evidence>
<keyword evidence="4" id="KW-0472">Membrane</keyword>
<comment type="similarity">
    <text evidence="2">Belongs to the major facilitator superfamily. Monocarboxylate porter (TC 2.A.1.13) family.</text>
</comment>
<feature type="transmembrane region" description="Helical" evidence="4">
    <location>
        <begin position="67"/>
        <end position="90"/>
    </location>
</feature>
<feature type="compositionally biased region" description="Basic and acidic residues" evidence="3">
    <location>
        <begin position="1"/>
        <end position="11"/>
    </location>
</feature>
<feature type="transmembrane region" description="Helical" evidence="4">
    <location>
        <begin position="313"/>
        <end position="331"/>
    </location>
</feature>
<evidence type="ECO:0000256" key="4">
    <source>
        <dbReference type="SAM" id="Phobius"/>
    </source>
</evidence>
<dbReference type="RefSeq" id="XP_070864998.1">
    <property type="nucleotide sequence ID" value="XM_071012244.1"/>
</dbReference>
<accession>A0ABR4D8Y9</accession>
<dbReference type="Proteomes" id="UP001600064">
    <property type="component" value="Unassembled WGS sequence"/>
</dbReference>
<dbReference type="InterPro" id="IPR036259">
    <property type="entry name" value="MFS_trans_sf"/>
</dbReference>
<dbReference type="PANTHER" id="PTHR11360">
    <property type="entry name" value="MONOCARBOXYLATE TRANSPORTER"/>
    <property type="match status" value="1"/>
</dbReference>
<feature type="transmembrane region" description="Helical" evidence="4">
    <location>
        <begin position="371"/>
        <end position="390"/>
    </location>
</feature>
<gene>
    <name evidence="5" type="ORF">VTJ83DRAFT_5623</name>
</gene>
<evidence type="ECO:0000313" key="5">
    <source>
        <dbReference type="EMBL" id="KAL2266271.1"/>
    </source>
</evidence>
<sequence>MAASPDLEKSSRRSSSSPPSQTDLSTSAPPLTDKPDEPSPTRPPSEPPSDEDDFVPPDGGLAAWSQVLAGILVNMMVWGLSTTFGVFQLYYRDTLRLPESQIAWIGSLQVFLAFALCTPSGRLADAGYVRSTVAAGGALVMAGTLATSFCRGEYVKILLAQGLCTGLGLGVLFMPPLAVINSYFATKRALALSISAMGTGLGSLVFPATIQYLIPTVGFDWAVRVAALEVLVLTVLAVGLLRPRLRPRKSGPLVEWDAFKELPYSLYSINAYARNVIRFTTTDSVQLLLITNGMSIPVRPIAGYLADRHAGVLNLYALHTVILGVITYAWSGVTTRAGMYAFSVFLGLANGAAQGLFPGSLARLTKDPRKLGTRFGMVCTISGFASLAGPPTAGAIIDASGGGQYLWAQVWAGTVIVLAGFMFAWTRFAVTGWRLWVKI</sequence>
<dbReference type="EMBL" id="JAZGUE010000005">
    <property type="protein sequence ID" value="KAL2266271.1"/>
    <property type="molecule type" value="Genomic_DNA"/>
</dbReference>
<keyword evidence="6" id="KW-1185">Reference proteome</keyword>
<proteinExistence type="inferred from homology"/>
<feature type="transmembrane region" description="Helical" evidence="4">
    <location>
        <begin position="190"/>
        <end position="215"/>
    </location>
</feature>
<dbReference type="SUPFAM" id="SSF103473">
    <property type="entry name" value="MFS general substrate transporter"/>
    <property type="match status" value="1"/>
</dbReference>
<feature type="transmembrane region" description="Helical" evidence="4">
    <location>
        <begin position="158"/>
        <end position="178"/>
    </location>
</feature>
<dbReference type="InterPro" id="IPR050327">
    <property type="entry name" value="Proton-linked_MCT"/>
</dbReference>
<organism evidence="5 6">
    <name type="scientific">Remersonia thermophila</name>
    <dbReference type="NCBI Taxonomy" id="72144"/>
    <lineage>
        <taxon>Eukaryota</taxon>
        <taxon>Fungi</taxon>
        <taxon>Dikarya</taxon>
        <taxon>Ascomycota</taxon>
        <taxon>Pezizomycotina</taxon>
        <taxon>Sordariomycetes</taxon>
        <taxon>Sordariomycetidae</taxon>
        <taxon>Sordariales</taxon>
        <taxon>Sordariales incertae sedis</taxon>
        <taxon>Remersonia</taxon>
    </lineage>
</organism>
<keyword evidence="4" id="KW-1133">Transmembrane helix</keyword>
<name>A0ABR4D8Y9_9PEZI</name>